<dbReference type="AlphaFoldDB" id="A0AAV3QQ94"/>
<organism evidence="1 2">
    <name type="scientific">Lithospermum erythrorhizon</name>
    <name type="common">Purple gromwell</name>
    <name type="synonym">Lithospermum officinale var. erythrorhizon</name>
    <dbReference type="NCBI Taxonomy" id="34254"/>
    <lineage>
        <taxon>Eukaryota</taxon>
        <taxon>Viridiplantae</taxon>
        <taxon>Streptophyta</taxon>
        <taxon>Embryophyta</taxon>
        <taxon>Tracheophyta</taxon>
        <taxon>Spermatophyta</taxon>
        <taxon>Magnoliopsida</taxon>
        <taxon>eudicotyledons</taxon>
        <taxon>Gunneridae</taxon>
        <taxon>Pentapetalae</taxon>
        <taxon>asterids</taxon>
        <taxon>lamiids</taxon>
        <taxon>Boraginales</taxon>
        <taxon>Boraginaceae</taxon>
        <taxon>Boraginoideae</taxon>
        <taxon>Lithospermeae</taxon>
        <taxon>Lithospermum</taxon>
    </lineage>
</organism>
<dbReference type="Proteomes" id="UP001454036">
    <property type="component" value="Unassembled WGS sequence"/>
</dbReference>
<keyword evidence="2" id="KW-1185">Reference proteome</keyword>
<protein>
    <submittedName>
        <fullName evidence="1">Uncharacterized protein</fullName>
    </submittedName>
</protein>
<gene>
    <name evidence="1" type="ORF">LIER_21131</name>
</gene>
<accession>A0AAV3QQ94</accession>
<name>A0AAV3QQ94_LITER</name>
<sequence>MGAFNHEVRHCLSLDPRPWLVPEVKLTQLYNPLENRSGPTMVLQNLPPGLVHDYLHQMSLKVGFGLLGGFDEHIHQLLRLGIPCFGSSHDFGDIIRWPLDLVFFPYQDTAEHRL</sequence>
<evidence type="ECO:0000313" key="1">
    <source>
        <dbReference type="EMBL" id="GAA0165833.1"/>
    </source>
</evidence>
<dbReference type="EMBL" id="BAABME010005508">
    <property type="protein sequence ID" value="GAA0165833.1"/>
    <property type="molecule type" value="Genomic_DNA"/>
</dbReference>
<proteinExistence type="predicted"/>
<evidence type="ECO:0000313" key="2">
    <source>
        <dbReference type="Proteomes" id="UP001454036"/>
    </source>
</evidence>
<comment type="caution">
    <text evidence="1">The sequence shown here is derived from an EMBL/GenBank/DDBJ whole genome shotgun (WGS) entry which is preliminary data.</text>
</comment>
<reference evidence="1 2" key="1">
    <citation type="submission" date="2024-01" db="EMBL/GenBank/DDBJ databases">
        <title>The complete chloroplast genome sequence of Lithospermum erythrorhizon: insights into the phylogenetic relationship among Boraginaceae species and the maternal lineages of purple gromwells.</title>
        <authorList>
            <person name="Okada T."/>
            <person name="Watanabe K."/>
        </authorList>
    </citation>
    <scope>NUCLEOTIDE SEQUENCE [LARGE SCALE GENOMIC DNA]</scope>
</reference>